<feature type="DNA-binding region" description="Homeobox" evidence="4">
    <location>
        <begin position="259"/>
        <end position="321"/>
    </location>
</feature>
<feature type="region of interest" description="Disordered" evidence="5">
    <location>
        <begin position="107"/>
        <end position="144"/>
    </location>
</feature>
<evidence type="ECO:0000313" key="8">
    <source>
        <dbReference type="Proteomes" id="UP000258309"/>
    </source>
</evidence>
<evidence type="ECO:0000256" key="2">
    <source>
        <dbReference type="ARBA" id="ARBA00023155"/>
    </source>
</evidence>
<feature type="compositionally biased region" description="Polar residues" evidence="5">
    <location>
        <begin position="374"/>
        <end position="386"/>
    </location>
</feature>
<dbReference type="SMART" id="SM00389">
    <property type="entry name" value="HOX"/>
    <property type="match status" value="1"/>
</dbReference>
<dbReference type="InterPro" id="IPR001356">
    <property type="entry name" value="HD"/>
</dbReference>
<reference evidence="7 8" key="1">
    <citation type="submission" date="2018-05" db="EMBL/GenBank/DDBJ databases">
        <title>Draft genome sequence of Scytalidium lignicola DSM 105466, a ubiquitous saprotrophic fungus.</title>
        <authorList>
            <person name="Buettner E."/>
            <person name="Gebauer A.M."/>
            <person name="Hofrichter M."/>
            <person name="Liers C."/>
            <person name="Kellner H."/>
        </authorList>
    </citation>
    <scope>NUCLEOTIDE SEQUENCE [LARGE SCALE GENOMIC DNA]</scope>
    <source>
        <strain evidence="7 8">DSM 105466</strain>
    </source>
</reference>
<feature type="compositionally biased region" description="Basic and acidic residues" evidence="5">
    <location>
        <begin position="335"/>
        <end position="356"/>
    </location>
</feature>
<dbReference type="STRING" id="5539.A0A3E2GXB6"/>
<dbReference type="InterPro" id="IPR009057">
    <property type="entry name" value="Homeodomain-like_sf"/>
</dbReference>
<evidence type="ECO:0000256" key="1">
    <source>
        <dbReference type="ARBA" id="ARBA00023125"/>
    </source>
</evidence>
<dbReference type="GO" id="GO:0005634">
    <property type="term" value="C:nucleus"/>
    <property type="evidence" value="ECO:0007669"/>
    <property type="project" value="UniProtKB-SubCell"/>
</dbReference>
<feature type="region of interest" description="Disordered" evidence="5">
    <location>
        <begin position="1"/>
        <end position="68"/>
    </location>
</feature>
<dbReference type="Pfam" id="PF05920">
    <property type="entry name" value="Homeobox_KN"/>
    <property type="match status" value="1"/>
</dbReference>
<dbReference type="GO" id="GO:0006355">
    <property type="term" value="P:regulation of DNA-templated transcription"/>
    <property type="evidence" value="ECO:0007669"/>
    <property type="project" value="InterPro"/>
</dbReference>
<dbReference type="GO" id="GO:0003677">
    <property type="term" value="F:DNA binding"/>
    <property type="evidence" value="ECO:0007669"/>
    <property type="project" value="UniProtKB-UniRule"/>
</dbReference>
<feature type="compositionally biased region" description="Acidic residues" evidence="5">
    <location>
        <begin position="358"/>
        <end position="371"/>
    </location>
</feature>
<evidence type="ECO:0000259" key="6">
    <source>
        <dbReference type="PROSITE" id="PS50071"/>
    </source>
</evidence>
<evidence type="ECO:0000256" key="4">
    <source>
        <dbReference type="PROSITE-ProRule" id="PRU00108"/>
    </source>
</evidence>
<keyword evidence="2 4" id="KW-0371">Homeobox</keyword>
<keyword evidence="3 4" id="KW-0539">Nucleus</keyword>
<feature type="domain" description="Homeobox" evidence="6">
    <location>
        <begin position="257"/>
        <end position="320"/>
    </location>
</feature>
<accession>A0A3E2GXB6</accession>
<feature type="region of interest" description="Disordered" evidence="5">
    <location>
        <begin position="332"/>
        <end position="386"/>
    </location>
</feature>
<dbReference type="Gene3D" id="1.10.10.60">
    <property type="entry name" value="Homeodomain-like"/>
    <property type="match status" value="1"/>
</dbReference>
<organism evidence="7 8">
    <name type="scientific">Scytalidium lignicola</name>
    <name type="common">Hyphomycete</name>
    <dbReference type="NCBI Taxonomy" id="5539"/>
    <lineage>
        <taxon>Eukaryota</taxon>
        <taxon>Fungi</taxon>
        <taxon>Dikarya</taxon>
        <taxon>Ascomycota</taxon>
        <taxon>Pezizomycotina</taxon>
        <taxon>Leotiomycetes</taxon>
        <taxon>Leotiomycetes incertae sedis</taxon>
        <taxon>Scytalidium</taxon>
    </lineage>
</organism>
<comment type="caution">
    <text evidence="7">The sequence shown here is derived from an EMBL/GenBank/DDBJ whole genome shotgun (WGS) entry which is preliminary data.</text>
</comment>
<sequence length="386" mass="43851">MSLPELAKRMYFPPSPQQSWEERKPIQLPSIRQAFPELHTAKPHGSAFQSEPHSASSDRPSFSEWSEDSRDLLPYKRAAYITYPDIYQSDSFPPRVYKTPAMRVRTDSQLSPEASLHTKLGSPKSHIGRDRPIPFTSDPALPSPPVLDPLPVSRPEFQQPTQTRLPSLTLDPNVRQHHASWPKFAFDTSARRATENPPSGLTPYEPPITPYATAAGFHPRLHSYSGPSAPHIASQHPQSNVRDSYMGGYEVSIGPATKQRKRRGNLPKKTTDLLRTWFKLHLQHPYPTEDEKQELMRQTDLQMNQISNWFINARRRQLPAMINSAKAEVGLRNAKTRERKPEENGSDYSDSHRVESIDGSDQDLSGEEDDFETRSQPNEAFKRSSV</sequence>
<dbReference type="InterPro" id="IPR050224">
    <property type="entry name" value="TALE_homeobox"/>
</dbReference>
<dbReference type="Proteomes" id="UP000258309">
    <property type="component" value="Unassembled WGS sequence"/>
</dbReference>
<dbReference type="PANTHER" id="PTHR11850">
    <property type="entry name" value="HOMEOBOX PROTEIN TRANSCRIPTION FACTORS"/>
    <property type="match status" value="1"/>
</dbReference>
<keyword evidence="8" id="KW-1185">Reference proteome</keyword>
<name>A0A3E2GXB6_SCYLI</name>
<dbReference type="OrthoDB" id="10056939at2759"/>
<dbReference type="SUPFAM" id="SSF46689">
    <property type="entry name" value="Homeodomain-like"/>
    <property type="match status" value="1"/>
</dbReference>
<keyword evidence="1 4" id="KW-0238">DNA-binding</keyword>
<dbReference type="InterPro" id="IPR008422">
    <property type="entry name" value="KN_HD"/>
</dbReference>
<proteinExistence type="predicted"/>
<feature type="non-terminal residue" evidence="7">
    <location>
        <position position="386"/>
    </location>
</feature>
<comment type="subcellular location">
    <subcellularLocation>
        <location evidence="4">Nucleus</location>
    </subcellularLocation>
</comment>
<dbReference type="EMBL" id="NCSJ02000319">
    <property type="protein sequence ID" value="RFU25632.1"/>
    <property type="molecule type" value="Genomic_DNA"/>
</dbReference>
<protein>
    <recommendedName>
        <fullName evidence="6">Homeobox domain-containing protein</fullName>
    </recommendedName>
</protein>
<feature type="non-terminal residue" evidence="7">
    <location>
        <position position="1"/>
    </location>
</feature>
<dbReference type="AlphaFoldDB" id="A0A3E2GXB6"/>
<dbReference type="CDD" id="cd00086">
    <property type="entry name" value="homeodomain"/>
    <property type="match status" value="1"/>
</dbReference>
<evidence type="ECO:0000256" key="5">
    <source>
        <dbReference type="SAM" id="MobiDB-lite"/>
    </source>
</evidence>
<feature type="compositionally biased region" description="Polar residues" evidence="5">
    <location>
        <begin position="47"/>
        <end position="64"/>
    </location>
</feature>
<gene>
    <name evidence="7" type="ORF">B7463_g10716</name>
</gene>
<evidence type="ECO:0000256" key="3">
    <source>
        <dbReference type="ARBA" id="ARBA00023242"/>
    </source>
</evidence>
<dbReference type="PROSITE" id="PS50071">
    <property type="entry name" value="HOMEOBOX_2"/>
    <property type="match status" value="1"/>
</dbReference>
<evidence type="ECO:0000313" key="7">
    <source>
        <dbReference type="EMBL" id="RFU25632.1"/>
    </source>
</evidence>